<dbReference type="CDD" id="cd08956">
    <property type="entry name" value="KR_3_FAS_SDR_x"/>
    <property type="match status" value="3"/>
</dbReference>
<feature type="domain" description="PKS/mFAS DH" evidence="14">
    <location>
        <begin position="2965"/>
        <end position="3233"/>
    </location>
</feature>
<evidence type="ECO:0000259" key="14">
    <source>
        <dbReference type="PROSITE" id="PS52019"/>
    </source>
</evidence>
<evidence type="ECO:0000256" key="3">
    <source>
        <dbReference type="ARBA" id="ARBA00022450"/>
    </source>
</evidence>
<feature type="domain" description="Ketosynthase family 3 (KS3)" evidence="13">
    <location>
        <begin position="5658"/>
        <end position="6084"/>
    </location>
</feature>
<dbReference type="SUPFAM" id="SSF51735">
    <property type="entry name" value="NAD(P)-binding Rossmann-fold domains"/>
    <property type="match status" value="11"/>
</dbReference>
<dbReference type="CDD" id="cd05195">
    <property type="entry name" value="enoyl_red"/>
    <property type="match status" value="3"/>
</dbReference>
<keyword evidence="3" id="KW-0596">Phosphopantetheine</keyword>
<dbReference type="PROSITE" id="PS52019">
    <property type="entry name" value="PKS_MFAS_DH"/>
    <property type="match status" value="3"/>
</dbReference>
<evidence type="ECO:0000256" key="4">
    <source>
        <dbReference type="ARBA" id="ARBA00022553"/>
    </source>
</evidence>
<name>A0A1S6JHY0_9ACTN</name>
<feature type="domain" description="PKS/mFAS DH" evidence="14">
    <location>
        <begin position="6549"/>
        <end position="6818"/>
    </location>
</feature>
<feature type="compositionally biased region" description="Low complexity" evidence="11">
    <location>
        <begin position="6094"/>
        <end position="6112"/>
    </location>
</feature>
<dbReference type="EMBL" id="CP019724">
    <property type="protein sequence ID" value="AQS71365.1"/>
    <property type="molecule type" value="Genomic_DNA"/>
</dbReference>
<evidence type="ECO:0000256" key="9">
    <source>
        <dbReference type="PROSITE-ProRule" id="PRU01363"/>
    </source>
</evidence>
<dbReference type="Gene3D" id="3.90.180.10">
    <property type="entry name" value="Medium-chain alcohol dehydrogenases, catalytic domain"/>
    <property type="match status" value="3"/>
</dbReference>
<keyword evidence="5" id="KW-0808">Transferase</keyword>
<keyword evidence="7" id="KW-0511">Multifunctional enzyme</keyword>
<dbReference type="InterPro" id="IPR049900">
    <property type="entry name" value="PKS_mFAS_DH"/>
</dbReference>
<dbReference type="InterPro" id="IPR009081">
    <property type="entry name" value="PP-bd_ACP"/>
</dbReference>
<dbReference type="InterPro" id="IPR050091">
    <property type="entry name" value="PKS_NRPS_Biosynth_Enz"/>
</dbReference>
<evidence type="ECO:0000256" key="1">
    <source>
        <dbReference type="ARBA" id="ARBA00001957"/>
    </source>
</evidence>
<dbReference type="InterPro" id="IPR036736">
    <property type="entry name" value="ACP-like_sf"/>
</dbReference>
<dbReference type="Gene3D" id="3.40.50.720">
    <property type="entry name" value="NAD(P)-binding Rossmann-like Domain"/>
    <property type="match status" value="4"/>
</dbReference>
<feature type="domain" description="Carrier" evidence="12">
    <location>
        <begin position="4032"/>
        <end position="4107"/>
    </location>
</feature>
<dbReference type="Gene3D" id="3.30.70.3290">
    <property type="match status" value="4"/>
</dbReference>
<dbReference type="InterPro" id="IPR041618">
    <property type="entry name" value="PKS_DE"/>
</dbReference>
<dbReference type="FunFam" id="3.40.50.720:FF:000209">
    <property type="entry name" value="Polyketide synthase Pks12"/>
    <property type="match status" value="3"/>
</dbReference>
<dbReference type="Pfam" id="PF02801">
    <property type="entry name" value="Ketoacyl-synt_C"/>
    <property type="match status" value="4"/>
</dbReference>
<keyword evidence="8" id="KW-0012">Acyltransferase</keyword>
<evidence type="ECO:0000256" key="11">
    <source>
        <dbReference type="SAM" id="MobiDB-lite"/>
    </source>
</evidence>
<dbReference type="Pfam" id="PF00698">
    <property type="entry name" value="Acyl_transf_1"/>
    <property type="match status" value="4"/>
</dbReference>
<feature type="active site" description="Proton donor; for dehydratase activity" evidence="9">
    <location>
        <position position="3157"/>
    </location>
</feature>
<dbReference type="GO" id="GO:0031177">
    <property type="term" value="F:phosphopantetheine binding"/>
    <property type="evidence" value="ECO:0007669"/>
    <property type="project" value="InterPro"/>
</dbReference>
<feature type="region of interest" description="Disordered" evidence="11">
    <location>
        <begin position="6883"/>
        <end position="6906"/>
    </location>
</feature>
<dbReference type="Gene3D" id="3.40.47.10">
    <property type="match status" value="4"/>
</dbReference>
<dbReference type="Pfam" id="PF13602">
    <property type="entry name" value="ADH_zinc_N_2"/>
    <property type="match status" value="3"/>
</dbReference>
<dbReference type="Gene3D" id="1.10.1200.10">
    <property type="entry name" value="ACP-like"/>
    <property type="match status" value="4"/>
</dbReference>
<dbReference type="FunFam" id="3.40.366.10:FF:000002">
    <property type="entry name" value="Probable polyketide synthase 2"/>
    <property type="match status" value="3"/>
</dbReference>
<dbReference type="SMART" id="SM00827">
    <property type="entry name" value="PKS_AT"/>
    <property type="match status" value="4"/>
</dbReference>
<feature type="region of interest" description="C-terminal hotdog fold" evidence="9">
    <location>
        <begin position="6683"/>
        <end position="6818"/>
    </location>
</feature>
<dbReference type="SUPFAM" id="SSF55048">
    <property type="entry name" value="Probable ACP-binding domain of malonyl-CoA ACP transacylase"/>
    <property type="match status" value="4"/>
</dbReference>
<dbReference type="RefSeq" id="WP_079160630.1">
    <property type="nucleotide sequence ID" value="NZ_CP019724.1"/>
</dbReference>
<dbReference type="InterPro" id="IPR042104">
    <property type="entry name" value="PKS_dehydratase_sf"/>
</dbReference>
<dbReference type="SMART" id="SM00829">
    <property type="entry name" value="PKS_ER"/>
    <property type="match status" value="3"/>
</dbReference>
<feature type="active site" description="Proton donor; for dehydratase activity" evidence="9">
    <location>
        <position position="1107"/>
    </location>
</feature>
<dbReference type="InterPro" id="IPR014043">
    <property type="entry name" value="Acyl_transferase_dom"/>
</dbReference>
<dbReference type="PANTHER" id="PTHR43775:SF51">
    <property type="entry name" value="INACTIVE PHENOLPHTHIOCEROL SYNTHESIS POLYKETIDE SYNTHASE TYPE I PKS1-RELATED"/>
    <property type="match status" value="1"/>
</dbReference>
<feature type="domain" description="Carrier" evidence="12">
    <location>
        <begin position="5564"/>
        <end position="5639"/>
    </location>
</feature>
<dbReference type="GO" id="GO:0004315">
    <property type="term" value="F:3-oxoacyl-[acyl-carrier-protein] synthase activity"/>
    <property type="evidence" value="ECO:0007669"/>
    <property type="project" value="InterPro"/>
</dbReference>
<feature type="compositionally biased region" description="Gly residues" evidence="11">
    <location>
        <begin position="6884"/>
        <end position="6905"/>
    </location>
</feature>
<dbReference type="NCBIfam" id="NF045894">
    <property type="entry name" value="PKS_plus_SDR"/>
    <property type="match status" value="1"/>
</dbReference>
<dbReference type="FunFam" id="3.90.180.10:FF:000032">
    <property type="entry name" value="Probable polyketide synthase pks1"/>
    <property type="match status" value="3"/>
</dbReference>
<dbReference type="Pfam" id="PF16197">
    <property type="entry name" value="KAsynt_C_assoc"/>
    <property type="match status" value="4"/>
</dbReference>
<dbReference type="InterPro" id="IPR036291">
    <property type="entry name" value="NAD(P)-bd_dom_sf"/>
</dbReference>
<evidence type="ECO:0000256" key="6">
    <source>
        <dbReference type="ARBA" id="ARBA00023194"/>
    </source>
</evidence>
<dbReference type="Pfam" id="PF08659">
    <property type="entry name" value="KR"/>
    <property type="match status" value="4"/>
</dbReference>
<sequence length="7798" mass="812821">MTTPSEKVVEALRASLKETERLRRQNRELTEAATEPVAIVAMGCRYPGGVGSPEDLWQLVASGTDAIGGFPTDRGWDLDALRDAGVDARGHAVSQQGGFLDGAADFDAAFFGISPREAVSMDPQQRLLLETSWETLERAGIDPRSLRGSSTGVYVGTNGQDYAYLLVRSLSDATGDIGTGIAASATSGRLSYTLGLEGPAVTVDTACSSSLVALHTAAHALRAGECTLALAGGVNVMSAPGSLMEFSRQGGLAGDGRCKAFSDDADGTGWSEGVGMLLLERLSDARRNGHPVLAVIRGSAVNQDGASNGFTAPNGPSQRRVIQRALDTAGLTPADVDTVEAHGTGTPLGDPIEAQAILATYGRDRDPGQPLMLGSVKSNIGHAQAAAGVAGVIKTVMAMRHGELPRTLHADRPSRHVDWTSGAVRLLTEPTLWPETGRPRRAGVSSFGISGTNAHVVLEEARPVPEDTTGPGAPEAAPAVVPWPVAGRSEEALAEQLSRITRLTDAPALDVGFSLASGRSVFEHRAVLLAGVDGVPSEVARGRAVERTLAVLFSGQGSQRPGMGRELYARFPVFARALDAVLERLDGELEHPLRDVVFAGRRTPEAELLDTTGYTQPALFALEVALYRLVESWGVHPEFVAGHSVGEITAAHVAGVLSLDDACTLVAARARLMRELPAGGAMVAVRATEDEVTPLLTEGVSLAAVNGPDAVVLAGPETEVLALARRFGDTGRKTQRLAVSHAFHSPLMDPMLAEFRRVAEALTYHEPVVPVVSNVTGAVAEPELLCSAEYWVRHVRETVRFADGVHALADAGADAFLELGPDGTLTALAARTLDGTAGFVAVPALRKDRAEERALLTALARLHVAGATVDWTPLFDGTGARRTDLPTYAWQHERYWPVLMAAAGDVSAAGLVSAEHPLLGAAVSLAGLDGVLFTGRLSAQTHPWLLDHTVGGMVAFPATGFLELAVRAGDQVGCDRVDELTLAKPLVLSENSAALVQVWVGAPDENGARKVTVYSQSVDDPEQRWTEHAGGVLTGGERVAAFDASVWPPRNAVAADLEGFYERTEYGPVFQGLRSVWRRGDEAYVEVALPAQVDDAEYYGMHPALLDAAVQAVGFAGLGDGKQLVPFSWSGVSLHAGGASVVRVRVTRTGEDSVAIAAVDVEGAPVLSAESLILRVPSAIQAPAPRTGEQDGLLRLRWTPAPETATTPAVRCTTLDGGPSAPGAAHHPTLAACVSASPAPELVLVPLDGTAGGDGAEACPPSAVHALAARALDLVQQWLELNPAAPSRLVFVTRRAVAADFGEPVRDLAAAAVWGLVRSADAENPGRFALLDLDQDTDLAAATAQLPGLLAGGDAQFVVRDDTVRVARLARLTGGAGLLPVAGLPWRLDSEDRGNLDGLALVPSPDLLESPQGRQVRVEVRAAGLNFRDVLNALDMYPGEAGLLGSEAAGVVTATGPGVTGLRTGDRVMGMVPGGLADTALIDERYLVRVPEGWSDVEAASVPLVFLTALYAFRDLAGLRKGESVLVHAGAGGVGMAAVGLARHLGAEVFATASEGKWDVLRSMGLDDDHIASSRDLGFEEKFRGVTGGRGVDVVLNALAGEFVDASLRLTAAGGRFLEMGKTDVRDPGTVGGDVTYRAFDLGEAAPERIQAMLRELLELFDAGALESLPVRTWDVRRAREAFRFMSRAEHVGKIVLTMPRRWDPEGTVLVTGGTGGLARELARHLVGERGVRHLLLTSRRGLDAPGAEDLREELAAAGASVSVVACDVADREALAGVLAGVDPARPLTAVVHTAGVLDDGVVSSLSAERVSGVLRPKVDGAWHLHELTRDADLAAFVLFSSVSGVMGSAGQGNYAAANVFLDALAQSRAASGLPALSLAWGAWAQDSGMTGTLTEADMQRIAASGAAPIPVERGLALFDAATLCDEPLVVPIGASTGDMRIPGEVPPLLRDLVRGTRRSAATAVGGASTAADLTRRLLDLPADERVRFAVELVRVEAAAVLGHASPKSVDSGREFRELGFDSLTAVELRNRLTTVTGLRLPATLVFDYPTPDGLATHLVAELLDEHGDQPLPVVTADVADDPVAIVGMACRMPGGVTTPDDLWRMLADGEDGITAFPTDRGWDLDTLFGGGHDARGVSATRRGGFLHDVGGFDAAFFGISPREALAMDPQQRLLLETSWEAFERAGIDPADLRGSATGIFVGTTGQDYATLVMNSREDVEGHASTGLATSVISGRVSYTFGLEGPAVTVDTACSSSLVALHLAAQSLRSGESSLALAGGVTVLSTPMNFSGFTRQGGLAGDGLCKAFADAADGTGWSEGVGMLVLERLSDARRNGHEVLAVVRGSAINQDGASNGLTAPNGPSQQRVIRQALASAGLTPADVDAVEAHGTGTTLGDPIEAQALLATYGRDRDAERPLLLGSVKSNIGHTQAAAGVAGVMKMVLAMRHRELPRTLHVDRPSTHVDWAAGAVRLLTEPAPWPDTDRPWRAGVSSFGLSGTNAHVILECPEPIGAPDTAAPADAPEAALAAKPAVVPAVVPWVVSARTEEALPGQVERVRSLEAVSALDVGYSLASGRSVFEHRAVLLAGVDGGLSEVARGRAGERSLAVLFSGQGSQRAGMGRELYARFPVFAEALDAVLAHLDRESSLREVMFGESDLLDDTGYTQPALFALEVALYRLVESWGVRPEFVAGHSIGEVTAAHVAGVLSLEDACTLVAARARLMGELPAGGAMVAVQAAEVEVRPLLTEGVSLAAVNGPDAVVVAGVEGEVLGLAEAFDGRKTRRLSVSHAFHSPLMEPMLDAFREVAEGLTYHEPSLPVVSNVTGALADAGLLCSAEYWVRHVRETVRFADGVRTLTGAGVNAFLELGPDGVLTSMAAGTLDTADDATVAVPALRKDRDEETALLTALARLHVSGVTVDWTPCFEGTGAHGVALPTYAFHHERYWPRPAAHTGDVTGAGLRPAEHPLLGAATALAHSEGVLFTGRLSLTTHPWLADHTVGGGMVLFPATGFLELAVRAGDEVGCDRVEEFTLATPLLLPADAAAVVQVWVGAPDESGGRKVSLYSRPAGAPEETWTEHASGLLGTGARAVGFDASVWPPRSAVAVDLDGFYDRTEYGPVFRTIRAVWKRGDEAFVEAALPAQVDDAGYYGMHPALLDAAVQSVGFAGLDDEHQLLPFLWAGVSLHAGGAAVVRFRVARTGDDSVSIEAVDLEGAPVLSADSLVLRVPAAIQAPTSRRPELDSLLRLDWTPAPETTETTETGPGPRHAVVTLGGADGSAEALSGLTGDESIVVVPLSGGDHGDDVPQATHTLTASALALVQTWLAQDRFASARLVFVTRRAVGAAGGEGVEDLAGAAVWGLVRAAHSENPTRFALVDLDERARIEAVLPRLSPLLAAGDAQFAVREDTVLLGRLDRVVAGPGLLPPNQGPWRVDSTAKGNLDALTLVPCPDLLESPQGRQVRVEVRAAGLNFRDVLNALDMYPGEAGLLGAEAAGVVTATGPGVTGLRTGDRVMGMVPGGLATEALIDERFLVRVPDGWTDDQAASVPLVFLTAYYGLVDLAGLCAGESVLVHAGAGGVGMAAVGLARHLGAEVFATASEGKWDVLRSMGLDDDHIASSRDTGFEEKFGGVTGGRGVDVVLNALAGEFVDASLRLTAAGGRFLEMGKTDVRDPGAVGGDVTYRAFDLGEAGPDRTHDMLEELLALFDAGALESLPVRTWDVRRAREAFRFMSRAEHVGKIVLTMPRRWDPEGTVLVTGGTGGLARELARHLVGERGVRHLLLTSRRGLDAPGAEDLREELAAAGASVSVVACDVADREALAGVLAGVDPARPLTAVVHTAGVLDDGVVSSLSAERVSGVLRPKVDGAWHLHELTRDADLAAFVLFSSVSGVMGSAGQGNYAAANVFLDALAQSRAASGLPALSLAWGAWAQDSGMTGTLTEAEKRRMAASAAPPLTVDQGLALWDAATVSDEPYLVPIGASSGNSRMPGEVPPLLRNLVRGTRRSAATAAGGAHTAADLTQRLLGLREEERVRHVVNLIRAEAAPVLGHTSPKAIDAQRDFHDAGFDSLTAVELRNRLTTVTGLRLPATLVFDHPTPTVLAEHLVAALLDEERTAGAEAVPTAPATADDPVVIVGMACRMPGGVSSPEELWQLVLDGREGISAFPTDRGWDLDTLMRGGRGGHGRSATAEGGFLYDVADFDAGFFGISPREALAMDPQQRLLLETSWEAFERAGIDPATVRGSQTGVFVGTSGQDYTTLVMNSSEDAEGHAPTGLATSVISGRLSYTFGLEGPAVTIDTACSSSLVALHWAAHALRSGECGLALAGGVTVMSTAMGYAGFTRQGGLAPDGRCKAFADAADGTGWSEGVGMLVVERLSDARRNGHPVLAVIRGSAVNQDGASNGLTAPNGPSQQRVIRQALAGAGLSPADVDAVEAHGTGTTLGDPIEAQALLATYGQDRPADRPLLLGSIKSNIGHAQAAAGVAGVIKTVMAIRHGMLPKSLHIDEPSTHVDWTEGEVRLLTETAAWPETGRPRRAGVSSFGISGTNAHTIVEQAPDAPDDAKHSEAPAVVPAVVPWVVSARTEEALPGQVERVRSLEAVSALDVGYSLASGRSVFEHRAVLLAGVDGGLSEVARGRAGERSLAVLFSGQGSQRAGMGRELYARFPVFAEALDAVLAHLDRESSLREVMFGESDLLDDTGYTQPALFALEVALYRLVESWGVRPEFVAGHSIGEVTAAHVAGVLSLEDACTLVAARARLMGELPAGGAMVAVQAAEEEVRPLLTEGVSLAAVNGPDAVVVAGVEGEVLGLAEAFDGRKTRRLSVSHAFHSPLMEPMLDAFREVAEGLTYHEPSLPVVSNVTGALADAGLLCSAEYWVRHVRETVRFADGVGVLTEAGADAFLELGPDGVLTALTRRIHEADAGLVAEAAQRARQGEESALLTAIARLHVSGVTVDWSAWFDGTGARRTELPTYAFQRSRYWPDAQRSTTPATGADPLDAAFWTAVEGEDLGALAADLSVDTDTLGAVLPALSSWRRRQRDQAMVDAIRHHEAWKPLSPPASSPAPAGTWLAVVPEGLADDPWAASVLEAVGTGVVPFLVGTDSRETLAVRLRDLKADGTTLSGVLSLTAPTEPAPVTPGDHGVPAVATAVLFQALLDAEVTAPLWCVTRGAVAVAASEPLTDPAQAAVWGLGRVAALEHPTRWGGLIDLPGTLDDRVARRFAAVLAGHDGEDQVAVRDTAVFGRRLVPAAQAAPDAGWQPGGTVLITGGTGGRGAHVARWLAAAGAARLVLVGRRGPDAPGAAELAAELRALGAEVTLHACDAADRDALAAVLADIPGDTPLTAVVHAAGIVDDGVLDDLTPERFAALHRARTAPAVHLDELTRDLDLTAFVLCSSIAGTVGTAGRAGLAAATAVLDALARRRRGEGLPATSVAWGAWSEEGPDDATAATTVAVPGTREARPADDGTAAARPHRAVGHPAVHPDLALAALRQAVTRPEPAPVVFDPRQPQVLDTLIGIRGSALLRDLPDARQALADAEAARQETETAASGLAQRLRGLPAAERTGLVTDLVRTHAAAVLGHPGPQAVAPDRNFRDLGFDSLTAIELPNRLALATGLRLPATTVYDYPTAQALAEHLVAELLGEQDTTGADAVTAAGLTDDPVVIVGMACRLPGGVRSPQDLWRMLSEGRDGIEPFPEDRGWDLATLTTGGADGRGRSATLKGGFLDGAADFDAAFFGISPREALAMDPQQRLLLETTWEAFERAGIDAEGLRGSRTGVFVGTNGQDYSTLVMNSREDLEGHAGTGLAASVVSGRLAYTFGLEGPAVTVDTACSSSLVALHWAMQALRAGECDLAVAGGVTLMSTPSSFSGFTLQNGLSTDGRCKAYADAADGTGWSEGVGLIVVERLSDARRHGHEVLAVVRGSAINQDGASNGLTAPNGPSQQRVIRQALASAGLTPADVDAVEGHGTGTPLGDPIEAQALLATYGRDRDAERPLLLGSIKSNIGHTQAAAGVAGIIKTVMAMRHRELPRTLHVDRPTTHVDWAAGSVRLLTEPAPWPETDRPWRAGISSFGISGTNAHTIIEQAPEPEEDTSRPTAPAARATGTAAPATGPAVRANAVPWPVSAKSETALDAQVADVLGLADSSPLDVGYSLATGRSLLDHRAVLLTAPGAAPVEVARGRAAHRGCAVLFSGQGSQRAGTGRELYARFPVFAEALDAVLARLDGGLEQPLREVMFGQSELLDDTGYTQPALFALEVALYRLVESLGVRPEFVAGHSVGEITAAHVAGVLSLEDACTLVAARARLMRELPAGGAMVAVQATEDELRPLLTEGVCLAAVNAADSVVVAGTEDEVLAVAARFEADGRRTRRLSVSHAFHSPLMEPMLDAFREVAEGLTYAEPRIPVVSNVTGALAEPGLLRSAEYWVRHVRGTVRFADGIDALTGAGANAFLEVGPGGVLTALAQRGLDTDLDAVAVPALRKDRDEQSALLTALARLHVSGVRVDWAAWFDGTGARRTELPTYPFQRERYWPRPAALTGDVTSAGLIPADHPLLGAAVPLADSEGALFTSQISMQVHPWLLDHKVGGTVVMPGTGYLEMAVRAADQVGCARVEELVLATAMILDEKVPTALQVVLGAPGEDGSRSIAFHSRPGDATDGPWTLHATGLLAAEEHTTEFDVPEWPPAGAVSAGFDGSYERTEYGPAFQGLRQVWLRGDEAYVEVALPDDVAGDAQYFGMHPALLDAVQHANGYLGVGSEDNPLLPFAWNGVSLHAAGATTLRVRTVRLDDESVSLTAVDPEGTPVLSARSLVLRAPSVPRAPVTGGGQEPVFRLDWVTAPETKPLEGLRAATLGADVFGTGTALDSLADLTEDPAGAPDFVLVPLQGEYGGEAEGGPADGGPADGGPDGAGPDVPAAVHALTTRTLALVQEWLAHDRLDHTRLVFVTRGALAVGDGDGVRDLAAAAALGLLRSAQSENPDRFVLADLDTPDGAATLLPYLPGLLAAGDDRFAVREGTVRVGRLDRPATGAGLLPPAGVPWRLDTAGKGTLDNLVLAPCPEVLEPLGRHQVRMSVTAAGLNFRDVLNALGMYPGESGPMGTEAVGIVTETGPGVTALRPGDRVFGTVPGGFGPVVVADQHYLARAPEGWSDVEAASVPLVFLTALYAFRDLAGLRKGESVLVHAGAGGVGMAAVGLARHLGAEVFATASEGKWDVLRSMGLDDDHIASSRDLGFEEKFREVTGGRGVDVVLNALAGEFVDASLRLTAAGGRFLEMGKTDVRDPGAVGGDVTYRAFDLGEAGPERNRQLLTELLELFDTGALKPLPTKTWDVRRARDAFRYMSQAKHTGKIVLTLPRRWNPDGTVLITGGTGALGGHLARRLAGEGMRHLLLTSRRGPDAPGATELADELRALGAAVTVAACDTTDRDAVAELLADIDPAHPLTAVVHTAGILDDGVTASLTPERLAAVLRPKVDAAWHLHELTRDLDLAAFLPFSSIAGVMGSPGQGNYAAANSFLDALTAHRASLGLAGTSLAWGPWAHDGGMTSTLSDTDMRRMQSGGLPPLAVEQGLGLFDIARGSDESFLFLVGLAPGAMRGAAPEDLPPLFRGLVKNARRTAAATDAAGASAALGAKLAGLGADERVRHLTDLVREQAARVLGHATPKAVDVTQEFRELGLDSLTALELRNHLSTATGLRLPATLVFDYPTPTALAEHFVTELVGDDEAPQGPSLLTELDRLEALLAAGDPDEITRAGLALRLSQMLDTVRGSAPAAAADTADDGFESASADEVLAFIDNELGRLGDH</sequence>
<comment type="cofactor">
    <cofactor evidence="1">
        <name>pantetheine 4'-phosphate</name>
        <dbReference type="ChEBI" id="CHEBI:47942"/>
    </cofactor>
</comment>
<dbReference type="Gene3D" id="3.40.50.11460">
    <property type="match status" value="3"/>
</dbReference>
<dbReference type="SUPFAM" id="SSF52151">
    <property type="entry name" value="FabD/lysophospholipase-like"/>
    <property type="match status" value="4"/>
</dbReference>
<feature type="domain" description="Carrier" evidence="12">
    <location>
        <begin position="7638"/>
        <end position="7713"/>
    </location>
</feature>
<dbReference type="Gene3D" id="3.40.366.10">
    <property type="entry name" value="Malonyl-Coenzyme A Acyl Carrier Protein, domain 2"/>
    <property type="match status" value="4"/>
</dbReference>
<dbReference type="InterPro" id="IPR057326">
    <property type="entry name" value="KR_dom"/>
</dbReference>
<dbReference type="InterPro" id="IPR006162">
    <property type="entry name" value="Ppantetheine_attach_site"/>
</dbReference>
<dbReference type="InterPro" id="IPR020806">
    <property type="entry name" value="PKS_PP-bd"/>
</dbReference>
<comment type="pathway">
    <text evidence="2">Antibiotic biosynthesis.</text>
</comment>
<feature type="domain" description="Carrier" evidence="12">
    <location>
        <begin position="1988"/>
        <end position="2063"/>
    </location>
</feature>
<dbReference type="Pfam" id="PF21089">
    <property type="entry name" value="PKS_DH_N"/>
    <property type="match status" value="3"/>
</dbReference>
<dbReference type="GO" id="GO:0006633">
    <property type="term" value="P:fatty acid biosynthetic process"/>
    <property type="evidence" value="ECO:0007669"/>
    <property type="project" value="InterPro"/>
</dbReference>
<dbReference type="Pfam" id="PF22953">
    <property type="entry name" value="SpnB_Rossmann"/>
    <property type="match status" value="3"/>
</dbReference>
<dbReference type="SMART" id="SM00825">
    <property type="entry name" value="PKS_KS"/>
    <property type="match status" value="4"/>
</dbReference>
<evidence type="ECO:0000256" key="8">
    <source>
        <dbReference type="ARBA" id="ARBA00023315"/>
    </source>
</evidence>
<feature type="active site" description="Proton acceptor; for dehydratase activity" evidence="9">
    <location>
        <position position="2997"/>
    </location>
</feature>
<dbReference type="PROSITE" id="PS50075">
    <property type="entry name" value="CARRIER"/>
    <property type="match status" value="4"/>
</dbReference>
<dbReference type="InterPro" id="IPR020841">
    <property type="entry name" value="PKS_Beta-ketoAc_synthase_dom"/>
</dbReference>
<reference evidence="15 16" key="1">
    <citation type="submission" date="2017-02" db="EMBL/GenBank/DDBJ databases">
        <title>Streptomyces pactum ACT12 Genome sequencing and assembly.</title>
        <authorList>
            <person name="Xue Q."/>
            <person name="Yan X."/>
            <person name="Jia L."/>
            <person name="Yan H."/>
        </authorList>
    </citation>
    <scope>NUCLEOTIDE SEQUENCE [LARGE SCALE GENOMIC DNA]</scope>
    <source>
        <strain evidence="15 16">ACT12</strain>
    </source>
</reference>
<evidence type="ECO:0000259" key="12">
    <source>
        <dbReference type="PROSITE" id="PS50075"/>
    </source>
</evidence>
<evidence type="ECO:0000259" key="13">
    <source>
        <dbReference type="PROSITE" id="PS52004"/>
    </source>
</evidence>
<feature type="region of interest" description="N-terminal hotdog fold" evidence="9">
    <location>
        <begin position="6549"/>
        <end position="6673"/>
    </location>
</feature>
<evidence type="ECO:0000256" key="10">
    <source>
        <dbReference type="SAM" id="Coils"/>
    </source>
</evidence>
<dbReference type="CDD" id="cd00833">
    <property type="entry name" value="PKS"/>
    <property type="match status" value="4"/>
</dbReference>
<dbReference type="InterPro" id="IPR011032">
    <property type="entry name" value="GroES-like_sf"/>
</dbReference>
<feature type="region of interest" description="C-terminal hotdog fold" evidence="9">
    <location>
        <begin position="1052"/>
        <end position="1183"/>
    </location>
</feature>
<dbReference type="SUPFAM" id="SSF50129">
    <property type="entry name" value="GroES-like"/>
    <property type="match status" value="3"/>
</dbReference>
<dbReference type="InterPro" id="IPR001227">
    <property type="entry name" value="Ac_transferase_dom_sf"/>
</dbReference>
<dbReference type="Pfam" id="PF08990">
    <property type="entry name" value="Docking"/>
    <property type="match status" value="1"/>
</dbReference>
<dbReference type="Proteomes" id="UP000189443">
    <property type="component" value="Chromosome"/>
</dbReference>
<dbReference type="PROSITE" id="PS52004">
    <property type="entry name" value="KS3_2"/>
    <property type="match status" value="4"/>
</dbReference>
<evidence type="ECO:0000256" key="5">
    <source>
        <dbReference type="ARBA" id="ARBA00022679"/>
    </source>
</evidence>
<dbReference type="InterPro" id="IPR013154">
    <property type="entry name" value="ADH-like_N"/>
</dbReference>
<dbReference type="FunFam" id="1.10.1200.10:FF:000007">
    <property type="entry name" value="Probable polyketide synthase pks17"/>
    <property type="match status" value="4"/>
</dbReference>
<keyword evidence="4" id="KW-0597">Phosphoprotein</keyword>
<organism evidence="15 16">
    <name type="scientific">Streptomyces pactum</name>
    <dbReference type="NCBI Taxonomy" id="68249"/>
    <lineage>
        <taxon>Bacteria</taxon>
        <taxon>Bacillati</taxon>
        <taxon>Actinomycetota</taxon>
        <taxon>Actinomycetes</taxon>
        <taxon>Kitasatosporales</taxon>
        <taxon>Streptomycetaceae</taxon>
        <taxon>Streptomyces</taxon>
    </lineage>
</organism>
<evidence type="ECO:0000313" key="16">
    <source>
        <dbReference type="Proteomes" id="UP000189443"/>
    </source>
</evidence>
<evidence type="ECO:0000256" key="2">
    <source>
        <dbReference type="ARBA" id="ARBA00004792"/>
    </source>
</evidence>
<dbReference type="InterPro" id="IPR013968">
    <property type="entry name" value="PKS_KR"/>
</dbReference>
<feature type="domain" description="Ketosynthase family 3 (KS3)" evidence="13">
    <location>
        <begin position="4127"/>
        <end position="4553"/>
    </location>
</feature>
<dbReference type="InterPro" id="IPR014031">
    <property type="entry name" value="Ketoacyl_synth_C"/>
</dbReference>
<keyword evidence="16" id="KW-1185">Reference proteome</keyword>
<dbReference type="InterPro" id="IPR020807">
    <property type="entry name" value="PKS_DH"/>
</dbReference>
<dbReference type="InterPro" id="IPR049552">
    <property type="entry name" value="PKS_DH_N"/>
</dbReference>
<dbReference type="FunFam" id="3.40.47.10:FF:000019">
    <property type="entry name" value="Polyketide synthase type I"/>
    <property type="match status" value="4"/>
</dbReference>
<accession>A0A1S6JHY0</accession>
<dbReference type="Pfam" id="PF14765">
    <property type="entry name" value="PS-DH"/>
    <property type="match status" value="3"/>
</dbReference>
<dbReference type="KEGG" id="spac:B1H29_34820"/>
<dbReference type="InterPro" id="IPR055123">
    <property type="entry name" value="SpnB-like_Rossmann"/>
</dbReference>
<dbReference type="PROSITE" id="PS00012">
    <property type="entry name" value="PHOSPHOPANTETHEINE"/>
    <property type="match status" value="3"/>
</dbReference>
<feature type="active site" description="Proton donor; for dehydratase activity" evidence="9">
    <location>
        <position position="6741"/>
    </location>
</feature>
<dbReference type="InterPro" id="IPR049551">
    <property type="entry name" value="PKS_DH_C"/>
</dbReference>
<dbReference type="Pfam" id="PF08240">
    <property type="entry name" value="ADH_N"/>
    <property type="match status" value="3"/>
</dbReference>
<dbReference type="InterPro" id="IPR016039">
    <property type="entry name" value="Thiolase-like"/>
</dbReference>
<keyword evidence="6" id="KW-0045">Antibiotic biosynthesis</keyword>
<proteinExistence type="predicted"/>
<dbReference type="InterPro" id="IPR015083">
    <property type="entry name" value="NorB/c/GfsB-D-like_docking"/>
</dbReference>
<dbReference type="PROSITE" id="PS00606">
    <property type="entry name" value="KS3_1"/>
    <property type="match status" value="4"/>
</dbReference>
<feature type="domain" description="PKS/mFAS DH" evidence="14">
    <location>
        <begin position="916"/>
        <end position="1183"/>
    </location>
</feature>
<feature type="region of interest" description="Disordered" evidence="11">
    <location>
        <begin position="6085"/>
        <end position="6112"/>
    </location>
</feature>
<dbReference type="SMART" id="SM01294">
    <property type="entry name" value="PKS_PP_betabranch"/>
    <property type="match status" value="4"/>
</dbReference>
<dbReference type="InterPro" id="IPR014030">
    <property type="entry name" value="Ketoacyl_synth_N"/>
</dbReference>
<dbReference type="Gene3D" id="6.10.140.1830">
    <property type="match status" value="1"/>
</dbReference>
<dbReference type="GO" id="GO:0016491">
    <property type="term" value="F:oxidoreductase activity"/>
    <property type="evidence" value="ECO:0007669"/>
    <property type="project" value="InterPro"/>
</dbReference>
<keyword evidence="10" id="KW-0175">Coiled coil</keyword>
<dbReference type="InterPro" id="IPR032821">
    <property type="entry name" value="PKS_assoc"/>
</dbReference>
<feature type="domain" description="Ketosynthase family 3 (KS3)" evidence="13">
    <location>
        <begin position="2081"/>
        <end position="2507"/>
    </location>
</feature>
<gene>
    <name evidence="15" type="ORF">B1H29_34820</name>
</gene>
<dbReference type="Gene3D" id="3.10.129.110">
    <property type="entry name" value="Polyketide synthase dehydratase"/>
    <property type="match status" value="3"/>
</dbReference>
<dbReference type="SMART" id="SM00823">
    <property type="entry name" value="PKS_PP"/>
    <property type="match status" value="4"/>
</dbReference>
<feature type="domain" description="Ketosynthase family 3 (KS3)" evidence="13">
    <location>
        <begin position="34"/>
        <end position="460"/>
    </location>
</feature>
<feature type="region of interest" description="N-terminal hotdog fold" evidence="9">
    <location>
        <begin position="2965"/>
        <end position="3090"/>
    </location>
</feature>
<dbReference type="Pfam" id="PF00109">
    <property type="entry name" value="ketoacyl-synt"/>
    <property type="match status" value="4"/>
</dbReference>
<dbReference type="Pfam" id="PF00550">
    <property type="entry name" value="PP-binding"/>
    <property type="match status" value="4"/>
</dbReference>
<feature type="active site" description="Proton acceptor; for dehydratase activity" evidence="9">
    <location>
        <position position="6581"/>
    </location>
</feature>
<dbReference type="PANTHER" id="PTHR43775">
    <property type="entry name" value="FATTY ACID SYNTHASE"/>
    <property type="match status" value="1"/>
</dbReference>
<dbReference type="InterPro" id="IPR020843">
    <property type="entry name" value="ER"/>
</dbReference>
<dbReference type="Pfam" id="PF18369">
    <property type="entry name" value="PKS_DE"/>
    <property type="match status" value="1"/>
</dbReference>
<feature type="active site" description="Proton acceptor; for dehydratase activity" evidence="9">
    <location>
        <position position="948"/>
    </location>
</feature>
<dbReference type="InterPro" id="IPR016036">
    <property type="entry name" value="Malonyl_transacylase_ACP-bd"/>
</dbReference>
<dbReference type="GO" id="GO:0004312">
    <property type="term" value="F:fatty acid synthase activity"/>
    <property type="evidence" value="ECO:0007669"/>
    <property type="project" value="TreeGrafter"/>
</dbReference>
<dbReference type="SMART" id="SM00826">
    <property type="entry name" value="PKS_DH"/>
    <property type="match status" value="3"/>
</dbReference>
<evidence type="ECO:0000256" key="7">
    <source>
        <dbReference type="ARBA" id="ARBA00023268"/>
    </source>
</evidence>
<dbReference type="CDD" id="cd08952">
    <property type="entry name" value="KR_1_SDR_x"/>
    <property type="match status" value="1"/>
</dbReference>
<dbReference type="SUPFAM" id="SSF53901">
    <property type="entry name" value="Thiolase-like"/>
    <property type="match status" value="4"/>
</dbReference>
<dbReference type="GO" id="GO:0033068">
    <property type="term" value="P:macrolide biosynthetic process"/>
    <property type="evidence" value="ECO:0007669"/>
    <property type="project" value="UniProtKB-ARBA"/>
</dbReference>
<dbReference type="SMART" id="SM00822">
    <property type="entry name" value="PKS_KR"/>
    <property type="match status" value="4"/>
</dbReference>
<feature type="region of interest" description="C-terminal hotdog fold" evidence="9">
    <location>
        <begin position="3102"/>
        <end position="3233"/>
    </location>
</feature>
<dbReference type="SUPFAM" id="SSF47336">
    <property type="entry name" value="ACP-like"/>
    <property type="match status" value="4"/>
</dbReference>
<evidence type="ECO:0000313" key="15">
    <source>
        <dbReference type="EMBL" id="AQS71365.1"/>
    </source>
</evidence>
<dbReference type="InterPro" id="IPR018201">
    <property type="entry name" value="Ketoacyl_synth_AS"/>
</dbReference>
<protein>
    <submittedName>
        <fullName evidence="15">Polyketide synthase</fullName>
    </submittedName>
</protein>
<dbReference type="OrthoDB" id="9778690at2"/>
<feature type="coiled-coil region" evidence="10">
    <location>
        <begin position="5526"/>
        <end position="5553"/>
    </location>
</feature>
<feature type="region of interest" description="N-terminal hotdog fold" evidence="9">
    <location>
        <begin position="916"/>
        <end position="1040"/>
    </location>
</feature>
<dbReference type="InterPro" id="IPR016035">
    <property type="entry name" value="Acyl_Trfase/lysoPLipase"/>
</dbReference>